<organism evidence="1 2">
    <name type="scientific">Panagrolaimus sp. JU765</name>
    <dbReference type="NCBI Taxonomy" id="591449"/>
    <lineage>
        <taxon>Eukaryota</taxon>
        <taxon>Metazoa</taxon>
        <taxon>Ecdysozoa</taxon>
        <taxon>Nematoda</taxon>
        <taxon>Chromadorea</taxon>
        <taxon>Rhabditida</taxon>
        <taxon>Tylenchina</taxon>
        <taxon>Panagrolaimomorpha</taxon>
        <taxon>Panagrolaimoidea</taxon>
        <taxon>Panagrolaimidae</taxon>
        <taxon>Panagrolaimus</taxon>
    </lineage>
</organism>
<dbReference type="WBParaSite" id="JU765_v2.g12740.t1">
    <property type="protein sequence ID" value="JU765_v2.g12740.t1"/>
    <property type="gene ID" value="JU765_v2.g12740"/>
</dbReference>
<reference evidence="2" key="1">
    <citation type="submission" date="2022-11" db="UniProtKB">
        <authorList>
            <consortium name="WormBaseParasite"/>
        </authorList>
    </citation>
    <scope>IDENTIFICATION</scope>
</reference>
<sequence>MSLSKPELDRLKSNERVKKCRERQRGLIRVYDDNTNKYVFENSVDGRKYTDETKDENGNDLVCKKSKLNIVITRSNSIGDQTKNNDSDYDIDLIRRKVSKQKSNEKRRGMKRIYNSDDNKNIYTFKDHSYFYVDETLDKEGNKIKKQKEIIKNVNEIPKQFKLNEQFVAKNCDLNVDDAIFEENIPICPVEGGKKNELSDADAASKLKYAIIEVMDDMERYLESIKKERHVAECEDIEKVSNLLIDPESVDINTIISERLQILAEQIVNVKIFHRLLDISYDNRDAQFEEFKKLNDIPKNVLMKIVKDYPRMYVPNSHYYETICKQFGRQIKEFFGKVHDSFTRVCDCCNMLNRECEISRRLPEDEVLQYVKQELRKKDEFHFCRQCCRKIYKGELPKYAVLNNLDIYPTPPWLAELNWVELYLISLKKAVVGQKPVYDHRGVNTGLKGKIGATVFIPINIDQTLNHLATTLPSADFLIIDVVVGHSVPILVRLDKVIAALRELKKINPLYRDIKINEKFQLPADSINFQFEVDSTYDTRHIKELRKALVSCKEPGHVLTQNIEPYVQANPGIVVTNVDGINLDTGRPIYGFNRPYYKPQSIQNGHLDTYCNPELYANGEFGWDAPRQVALTPTLFCRQRLKNANRQFARSQKYIIMCTGYMEQRQIQICTATMCRQRKDKLTAGEVKRLLHSKNADDNLLLIRGMEGLKGYPQYWKVRQLDLEAHVSIFGHPTWFMTLNPNERLMYDLHKVYASVYNCKVDDKNIMNMIVEDPVLFQMHMHHRYNTLMDVVLKDDGPLGRIYHHFIRFEYQFRGPVHLHCLLWAIDSPKIDDPIEKHVEYVDKYVTCRLPDKETEEPLFELVNLCQRHDVFEDGRHRETCRKKIVVDGEEVIICKDDFPRPALGKTLLLADKDVRQKLNGTKTRFVNLVRDKNEEYINSYNPAILMLNRGNMDIEYVKHGSFGLINYLTKYVNKSDDLTDEVIEELKKGVIDKKKTIKFAAALMKCRLRSLMECADLLLGMKLYHFSVGTIFINTDLSKNRVRMLKSRKDIEDAGLRDSEDGYQPNVYDDYYPSRPKIMKDMCLMNFMVTFEVIDADRGQKFLGRRSNVLNVVQASSDEDDDEEDNRKRTTFEYSQFNARHPDSPFYNFETMDEAYPLVYNKYVGGQLIEKRKVIKRRKTQLVPRIYLRPGHPDDEVSHDDFYRRLCVLFVPWHNPTRFDNTFTTHEEYFKNYLEEKRKTKPVFVEDIELFMKGHVEFYQYQSESLKVLKNKNITPLVFPVIDKTQIEMDGLIDSLNNDQKEVFSIVKNNLEQQKDQLLLFCSGVGGTGKSYLINVLSCSIDFDLRNTAASAERKLRPFVVRCAPTGIAALHIEGKTIHSLMKFHRRYDSCTKKKVEVYQRLSSSDRQHLYTQLCECRLFIIDEISMVSNRLLLMIDWRLKEIFNDDRPFGNRNILFLGDLMQLKPVTGGYCFTEIGSKEVRRILNVDLGEDVDIFKNFNYCELKMNARHKEDYVYAGILERMRVGGMTQDDMDILKTTVVPLDSTFTKIECAADLFVDLIENVDEKKKKLFPTNEEVDAFNYLVGMKLELEFCLIKPEVRQSPVTQNMATYSLYNDFDEKQYLKNMEKQFALKLFIGGRVLLKVNIDAEKKLVNGINGILLGFERPDNRIVGLRIDFGEYGVHVIKKELCGSQVHNGIRYSVYQFNVSTGFGITTHKSQGISVSTAIVSLENVFTGGQGYVACSR</sequence>
<name>A0AC34Q3Z6_9BILA</name>
<proteinExistence type="predicted"/>
<accession>A0AC34Q3Z6</accession>
<protein>
    <submittedName>
        <fullName evidence="2">ATP-dependent DNA helicase</fullName>
    </submittedName>
</protein>
<dbReference type="Proteomes" id="UP000887576">
    <property type="component" value="Unplaced"/>
</dbReference>
<evidence type="ECO:0000313" key="2">
    <source>
        <dbReference type="WBParaSite" id="JU765_v2.g12740.t1"/>
    </source>
</evidence>
<evidence type="ECO:0000313" key="1">
    <source>
        <dbReference type="Proteomes" id="UP000887576"/>
    </source>
</evidence>